<dbReference type="Proteomes" id="UP000824469">
    <property type="component" value="Unassembled WGS sequence"/>
</dbReference>
<dbReference type="GO" id="GO:0016020">
    <property type="term" value="C:membrane"/>
    <property type="evidence" value="ECO:0007669"/>
    <property type="project" value="UniProtKB-ARBA"/>
</dbReference>
<keyword evidence="2" id="KW-0677">Repeat</keyword>
<keyword evidence="3" id="KW-0863">Zinc-finger</keyword>
<proteinExistence type="predicted"/>
<dbReference type="PANTHER" id="PTHR12326:SF3">
    <property type="entry name" value="DIFFERENTIALLY EXPRESSED IN FDCP 8 HOMOLOG"/>
    <property type="match status" value="1"/>
</dbReference>
<keyword evidence="7" id="KW-1185">Reference proteome</keyword>
<dbReference type="AlphaFoldDB" id="A0AA38GQ22"/>
<name>A0AA38GQ22_TAXCH</name>
<evidence type="ECO:0000259" key="5">
    <source>
        <dbReference type="PROSITE" id="PS50195"/>
    </source>
</evidence>
<feature type="domain" description="PX" evidence="5">
    <location>
        <begin position="115"/>
        <end position="236"/>
    </location>
</feature>
<dbReference type="GO" id="GO:0005768">
    <property type="term" value="C:endosome"/>
    <property type="evidence" value="ECO:0007669"/>
    <property type="project" value="UniProtKB-ARBA"/>
</dbReference>
<comment type="caution">
    <text evidence="6">The sequence shown here is derived from an EMBL/GenBank/DDBJ whole genome shotgun (WGS) entry which is preliminary data.</text>
</comment>
<dbReference type="CDD" id="cd06093">
    <property type="entry name" value="PX_domain"/>
    <property type="match status" value="1"/>
</dbReference>
<dbReference type="OMA" id="YTETREM"/>
<keyword evidence="4" id="KW-0862">Zinc</keyword>
<dbReference type="SMART" id="SM01175">
    <property type="entry name" value="DUF4206"/>
    <property type="match status" value="1"/>
</dbReference>
<dbReference type="InterPro" id="IPR036871">
    <property type="entry name" value="PX_dom_sf"/>
</dbReference>
<reference evidence="6 7" key="1">
    <citation type="journal article" date="2021" name="Nat. Plants">
        <title>The Taxus genome provides insights into paclitaxel biosynthesis.</title>
        <authorList>
            <person name="Xiong X."/>
            <person name="Gou J."/>
            <person name="Liao Q."/>
            <person name="Li Y."/>
            <person name="Zhou Q."/>
            <person name="Bi G."/>
            <person name="Li C."/>
            <person name="Du R."/>
            <person name="Wang X."/>
            <person name="Sun T."/>
            <person name="Guo L."/>
            <person name="Liang H."/>
            <person name="Lu P."/>
            <person name="Wu Y."/>
            <person name="Zhang Z."/>
            <person name="Ro D.K."/>
            <person name="Shang Y."/>
            <person name="Huang S."/>
            <person name="Yan J."/>
        </authorList>
    </citation>
    <scope>NUCLEOTIDE SEQUENCE [LARGE SCALE GENOMIC DNA]</scope>
    <source>
        <strain evidence="6">Ta-2019</strain>
    </source>
</reference>
<dbReference type="PANTHER" id="PTHR12326">
    <property type="entry name" value="PLECKSTRIN HOMOLOGY DOMAIN CONTAINING PROTEIN"/>
    <property type="match status" value="1"/>
</dbReference>
<dbReference type="SUPFAM" id="SSF64268">
    <property type="entry name" value="PX domain"/>
    <property type="match status" value="1"/>
</dbReference>
<dbReference type="InterPro" id="IPR001683">
    <property type="entry name" value="PX_dom"/>
</dbReference>
<dbReference type="EMBL" id="JAHRHJ020000002">
    <property type="protein sequence ID" value="KAH9326267.1"/>
    <property type="molecule type" value="Genomic_DNA"/>
</dbReference>
<dbReference type="GO" id="GO:0035091">
    <property type="term" value="F:phosphatidylinositol binding"/>
    <property type="evidence" value="ECO:0007669"/>
    <property type="project" value="InterPro"/>
</dbReference>
<dbReference type="Pfam" id="PF00787">
    <property type="entry name" value="PX"/>
    <property type="match status" value="1"/>
</dbReference>
<gene>
    <name evidence="6" type="ORF">KI387_006445</name>
</gene>
<dbReference type="GO" id="GO:0008270">
    <property type="term" value="F:zinc ion binding"/>
    <property type="evidence" value="ECO:0007669"/>
    <property type="project" value="UniProtKB-KW"/>
</dbReference>
<evidence type="ECO:0000313" key="6">
    <source>
        <dbReference type="EMBL" id="KAH9326267.1"/>
    </source>
</evidence>
<feature type="non-terminal residue" evidence="6">
    <location>
        <position position="1"/>
    </location>
</feature>
<dbReference type="InterPro" id="IPR025258">
    <property type="entry name" value="RH_dom"/>
</dbReference>
<evidence type="ECO:0000313" key="7">
    <source>
        <dbReference type="Proteomes" id="UP000824469"/>
    </source>
</evidence>
<evidence type="ECO:0000256" key="2">
    <source>
        <dbReference type="ARBA" id="ARBA00022737"/>
    </source>
</evidence>
<accession>A0AA38GQ22</accession>
<dbReference type="Gene3D" id="3.30.1520.10">
    <property type="entry name" value="Phox-like domain"/>
    <property type="match status" value="1"/>
</dbReference>
<dbReference type="PROSITE" id="PS50195">
    <property type="entry name" value="PX"/>
    <property type="match status" value="1"/>
</dbReference>
<organism evidence="6 7">
    <name type="scientific">Taxus chinensis</name>
    <name type="common">Chinese yew</name>
    <name type="synonym">Taxus wallichiana var. chinensis</name>
    <dbReference type="NCBI Taxonomy" id="29808"/>
    <lineage>
        <taxon>Eukaryota</taxon>
        <taxon>Viridiplantae</taxon>
        <taxon>Streptophyta</taxon>
        <taxon>Embryophyta</taxon>
        <taxon>Tracheophyta</taxon>
        <taxon>Spermatophyta</taxon>
        <taxon>Pinopsida</taxon>
        <taxon>Pinidae</taxon>
        <taxon>Conifers II</taxon>
        <taxon>Cupressales</taxon>
        <taxon>Taxaceae</taxon>
        <taxon>Taxus</taxon>
    </lineage>
</organism>
<evidence type="ECO:0000256" key="1">
    <source>
        <dbReference type="ARBA" id="ARBA00022723"/>
    </source>
</evidence>
<evidence type="ECO:0000256" key="3">
    <source>
        <dbReference type="ARBA" id="ARBA00022771"/>
    </source>
</evidence>
<dbReference type="Pfam" id="PF13901">
    <property type="entry name" value="RH_dom"/>
    <property type="match status" value="1"/>
</dbReference>
<keyword evidence="1" id="KW-0479">Metal-binding</keyword>
<protein>
    <recommendedName>
        <fullName evidence="5">PX domain-containing protein</fullName>
    </recommendedName>
</protein>
<dbReference type="InterPro" id="IPR051366">
    <property type="entry name" value="DEF8"/>
</dbReference>
<evidence type="ECO:0000256" key="4">
    <source>
        <dbReference type="ARBA" id="ARBA00022833"/>
    </source>
</evidence>
<sequence>PTQLELGLSLISKFLRDALYLLYPSTGTRGDLSPYTETREMIEFDADTVQDMEEVLYDSFENSGAGFVTANRGSVSQSQTPSWSGGSNLVTSQEHNLSQQIRISRKIDGIEVVGAKQKTGGTSLEEKLVGLKEYTVYQIRVWSGRHQWEIERRYRDFIHFYHQLKGMFVSQNDKQLPSPWENVERESRKIFGVAPNLVEERSSLIQECLWSLIKEGSPFDTAVPLFRFLLPEGGIHDMLSSLEAKESVNMQNISGDKVSNFQSRILDFLSPMSHSGKIVSEDKQRDTEQNLSFGKTIRLNVQIHPCKPLKQLLEVQHYLCAGCYKNLDSANGLIQGLVQNFISGKPQLCEYMGQLFCASCHSNETAVLPARVLQLWDFTPRPVSQLAKTYLDSIYDQPMLCVRAINPYIFSKVPDLVQALEMRMKLSKMFSFICFPARASIQQSLGSRRYLLESSDFFSLRDLVDLSKGPFSGVGYAVEFVKVLGESVRASIYPTASTPPCNLKFNSFDGGKALPILMEDVLKKMHIHITQLCSTCCSKGKSCGAGLKCLEPSSLVFPFQVDAADLDLSGLDDVHCPFLSVTMDLISDIGMYV</sequence>